<evidence type="ECO:0000256" key="1">
    <source>
        <dbReference type="SAM" id="MobiDB-lite"/>
    </source>
</evidence>
<reference evidence="4" key="2">
    <citation type="submission" date="2019-09" db="UniProtKB">
        <authorList>
            <consortium name="WormBaseParasite"/>
        </authorList>
    </citation>
    <scope>IDENTIFICATION</scope>
</reference>
<accession>A0A3P8E3I6</accession>
<sequence>MYCRKRKLEFNDSSPCTRYETPKIIRRPLSQLNSPAIVEDDFNIEREEEHPTGNTARRDLTLEERPLPQTPARPSCLHDCIKSGVIDMMFAGEFIHTLRTQRKLSEGSYEEFVRFAASEVRKFTFVRFKYLSSCEEYRDLHTEATQLMADILMAKSTIFDKRLTTTAPEPNTPTASTSTFSVANCSKQWILDADLPFMNVDLINAALSWTPRARESTFVQSLSLFRHILKQITHPWQKIKEYAVRLNGKNGRDGTLKNLPDAVEGTLLGFAEDMLGYGKDELKFGATFDRTQSRYYMSLGNNDVERESALEDLIMERSVWRKQLLKALQRAMY</sequence>
<feature type="compositionally biased region" description="Basic and acidic residues" evidence="1">
    <location>
        <begin position="43"/>
        <end position="66"/>
    </location>
</feature>
<evidence type="ECO:0000313" key="4">
    <source>
        <dbReference type="WBParaSite" id="HPBE_0002520601-mRNA-1"/>
    </source>
</evidence>
<dbReference type="WBParaSite" id="HPBE_0002520601-mRNA-1">
    <property type="protein sequence ID" value="HPBE_0002520601-mRNA-1"/>
    <property type="gene ID" value="HPBE_0002520601"/>
</dbReference>
<evidence type="ECO:0000313" key="2">
    <source>
        <dbReference type="EMBL" id="VDP49740.1"/>
    </source>
</evidence>
<dbReference type="Proteomes" id="UP000050761">
    <property type="component" value="Unassembled WGS sequence"/>
</dbReference>
<gene>
    <name evidence="2" type="ORF">HPBE_LOCUS25205</name>
</gene>
<keyword evidence="3" id="KW-1185">Reference proteome</keyword>
<name>A0A183GR86_HELPZ</name>
<organism evidence="3 4">
    <name type="scientific">Heligmosomoides polygyrus</name>
    <name type="common">Parasitic roundworm</name>
    <dbReference type="NCBI Taxonomy" id="6339"/>
    <lineage>
        <taxon>Eukaryota</taxon>
        <taxon>Metazoa</taxon>
        <taxon>Ecdysozoa</taxon>
        <taxon>Nematoda</taxon>
        <taxon>Chromadorea</taxon>
        <taxon>Rhabditida</taxon>
        <taxon>Rhabditina</taxon>
        <taxon>Rhabditomorpha</taxon>
        <taxon>Strongyloidea</taxon>
        <taxon>Heligmosomidae</taxon>
        <taxon>Heligmosomoides</taxon>
    </lineage>
</organism>
<reference evidence="2 3" key="1">
    <citation type="submission" date="2018-11" db="EMBL/GenBank/DDBJ databases">
        <authorList>
            <consortium name="Pathogen Informatics"/>
        </authorList>
    </citation>
    <scope>NUCLEOTIDE SEQUENCE [LARGE SCALE GENOMIC DNA]</scope>
</reference>
<dbReference type="AlphaFoldDB" id="A0A183GR86"/>
<proteinExistence type="predicted"/>
<protein>
    <submittedName>
        <fullName evidence="2 4">Uncharacterized protein</fullName>
    </submittedName>
</protein>
<evidence type="ECO:0000313" key="3">
    <source>
        <dbReference type="Proteomes" id="UP000050761"/>
    </source>
</evidence>
<accession>A0A183GR86</accession>
<feature type="region of interest" description="Disordered" evidence="1">
    <location>
        <begin position="42"/>
        <end position="70"/>
    </location>
</feature>
<dbReference type="EMBL" id="UZAH01037518">
    <property type="protein sequence ID" value="VDP49740.1"/>
    <property type="molecule type" value="Genomic_DNA"/>
</dbReference>
<dbReference type="OrthoDB" id="5873076at2759"/>